<dbReference type="FunFam" id="3.30.160.60:FF:000446">
    <property type="entry name" value="Zinc finger protein"/>
    <property type="match status" value="1"/>
</dbReference>
<dbReference type="PANTHER" id="PTHR19818">
    <property type="entry name" value="ZINC FINGER PROTEIN ZIC AND GLI"/>
    <property type="match status" value="1"/>
</dbReference>
<dbReference type="AlphaFoldDB" id="A0A0V1FNP4"/>
<dbReference type="GO" id="GO:0000122">
    <property type="term" value="P:negative regulation of transcription by RNA polymerase II"/>
    <property type="evidence" value="ECO:0007669"/>
    <property type="project" value="UniProtKB-ARBA"/>
</dbReference>
<dbReference type="InterPro" id="IPR036236">
    <property type="entry name" value="Znf_C2H2_sf"/>
</dbReference>
<dbReference type="EMBL" id="JYDT01000052">
    <property type="protein sequence ID" value="KRY87638.1"/>
    <property type="molecule type" value="Genomic_DNA"/>
</dbReference>
<reference evidence="7 8" key="1">
    <citation type="submission" date="2015-01" db="EMBL/GenBank/DDBJ databases">
        <title>Evolution of Trichinella species and genotypes.</title>
        <authorList>
            <person name="Korhonen P.K."/>
            <person name="Edoardo P."/>
            <person name="Giuseppe L.R."/>
            <person name="Gasser R.B."/>
        </authorList>
    </citation>
    <scope>NUCLEOTIDE SEQUENCE [LARGE SCALE GENOMIC DNA]</scope>
    <source>
        <strain evidence="7">ISS470</strain>
    </source>
</reference>
<evidence type="ECO:0000256" key="4">
    <source>
        <dbReference type="ARBA" id="ARBA00022833"/>
    </source>
</evidence>
<keyword evidence="3 5" id="KW-0863">Zinc-finger</keyword>
<evidence type="ECO:0000313" key="8">
    <source>
        <dbReference type="Proteomes" id="UP000054995"/>
    </source>
</evidence>
<dbReference type="PROSITE" id="PS00028">
    <property type="entry name" value="ZINC_FINGER_C2H2_1"/>
    <property type="match status" value="2"/>
</dbReference>
<dbReference type="Proteomes" id="UP000054995">
    <property type="component" value="Unassembled WGS sequence"/>
</dbReference>
<evidence type="ECO:0000256" key="3">
    <source>
        <dbReference type="ARBA" id="ARBA00022771"/>
    </source>
</evidence>
<keyword evidence="8" id="KW-1185">Reference proteome</keyword>
<protein>
    <submittedName>
        <fullName evidence="7">Zinc finger protein</fullName>
    </submittedName>
</protein>
<dbReference type="GO" id="GO:0000978">
    <property type="term" value="F:RNA polymerase II cis-regulatory region sequence-specific DNA binding"/>
    <property type="evidence" value="ECO:0007669"/>
    <property type="project" value="TreeGrafter"/>
</dbReference>
<keyword evidence="4" id="KW-0862">Zinc</keyword>
<evidence type="ECO:0000256" key="2">
    <source>
        <dbReference type="ARBA" id="ARBA00022737"/>
    </source>
</evidence>
<dbReference type="SMART" id="SM00355">
    <property type="entry name" value="ZnF_C2H2"/>
    <property type="match status" value="2"/>
</dbReference>
<dbReference type="Gene3D" id="3.30.160.60">
    <property type="entry name" value="Classic Zinc Finger"/>
    <property type="match status" value="2"/>
</dbReference>
<feature type="domain" description="C2H2-type" evidence="6">
    <location>
        <begin position="50"/>
        <end position="77"/>
    </location>
</feature>
<name>A0A0V1FNP4_TRIPS</name>
<dbReference type="SUPFAM" id="SSF57667">
    <property type="entry name" value="beta-beta-alpha zinc fingers"/>
    <property type="match status" value="1"/>
</dbReference>
<dbReference type="GO" id="GO:0000981">
    <property type="term" value="F:DNA-binding transcription factor activity, RNA polymerase II-specific"/>
    <property type="evidence" value="ECO:0007669"/>
    <property type="project" value="TreeGrafter"/>
</dbReference>
<dbReference type="OrthoDB" id="5919810at2759"/>
<dbReference type="PROSITE" id="PS50157">
    <property type="entry name" value="ZINC_FINGER_C2H2_2"/>
    <property type="match status" value="2"/>
</dbReference>
<dbReference type="InterPro" id="IPR013087">
    <property type="entry name" value="Znf_C2H2_type"/>
</dbReference>
<comment type="caution">
    <text evidence="7">The sequence shown here is derived from an EMBL/GenBank/DDBJ whole genome shotgun (WGS) entry which is preliminary data.</text>
</comment>
<dbReference type="GO" id="GO:0008270">
    <property type="term" value="F:zinc ion binding"/>
    <property type="evidence" value="ECO:0007669"/>
    <property type="project" value="UniProtKB-KW"/>
</dbReference>
<keyword evidence="1" id="KW-0479">Metal-binding</keyword>
<proteinExistence type="predicted"/>
<evidence type="ECO:0000256" key="1">
    <source>
        <dbReference type="ARBA" id="ARBA00022723"/>
    </source>
</evidence>
<sequence length="829" mass="96578">MFNLSRVQYNDHINIHLGIRPFRCKKCNKCYNNRGAYHNHMRIHGNERLYICPLCKSDFLWEASLKWHLNVHKNKGEITAQMARQMYEGTMNVVRLKKKQLKITAQQKKENHTSHPIKKTSPPNFPPYNCYKQQCTINKYDYGEKNPTNCELPRRNAIKNSYDYENTENDKYWMDEANAIHTNTEEECFSQLANGSTNTKLNPKRPFQEGTNYLYQNYYHDQNNIADPANKSLYNDTTEQFNYEGKNFLSIDGTDNQERYLKPGGNYSIHQFDEKDCFFESINQNECPAKANRQVSSLVDKESEEKDLLALAMEILYETVPRETKCEEKENFPTMDNANNTKCSEKDWGNNIIQQSVETNCPFESKCPKQLYKTSTAVNSHIPPYNNDNVSQEDHRHQYNIENEKHQDVAINNYIQIKNENMDITYQNGFNAEIQRCHNTSLNNKQENKAWITSAMEVLYNIKAEDYKANTNFATLDNGESIHEISEYYKTPKQDTEYHFQNFHEQPSGSLHLNEEFQTEYSPNFDRIYDNSMTKKFHQIPPNMTTQQHLHSQHPQQLFHDTFAKQYNLQNTNAPCSTTDHAYNTNYGYYQQNLQQGAFNQQFIPQPEGNPYYENNLQAVYANKTVDPLSNYWQPQISSPQGTFSQQFIPQQERNPYYENNLQAVYGNKTVDPLSNYWQHQISLPQETFNQQFIPEPKGNPNHQNNLQSVCANETVYPHSNYWLLQISYNQNLQNNNGYLEQFNSNEIAAGSTQMLKICVSATCITNNAEGSHQQGFTNTNAASHQGDNKECTVITIVVQSNLQIIFPDVDDQPCAISLPFQWTFAFTS</sequence>
<accession>A0A0V1FNP4</accession>
<organism evidence="7 8">
    <name type="scientific">Trichinella pseudospiralis</name>
    <name type="common">Parasitic roundworm</name>
    <dbReference type="NCBI Taxonomy" id="6337"/>
    <lineage>
        <taxon>Eukaryota</taxon>
        <taxon>Metazoa</taxon>
        <taxon>Ecdysozoa</taxon>
        <taxon>Nematoda</taxon>
        <taxon>Enoplea</taxon>
        <taxon>Dorylaimia</taxon>
        <taxon>Trichinellida</taxon>
        <taxon>Trichinellidae</taxon>
        <taxon>Trichinella</taxon>
    </lineage>
</organism>
<dbReference type="GO" id="GO:0005634">
    <property type="term" value="C:nucleus"/>
    <property type="evidence" value="ECO:0007669"/>
    <property type="project" value="UniProtKB-ARBA"/>
</dbReference>
<dbReference type="InterPro" id="IPR050329">
    <property type="entry name" value="GLI_C2H2-zinc-finger"/>
</dbReference>
<dbReference type="GO" id="GO:0045944">
    <property type="term" value="P:positive regulation of transcription by RNA polymerase II"/>
    <property type="evidence" value="ECO:0007669"/>
    <property type="project" value="UniProtKB-ARBA"/>
</dbReference>
<feature type="domain" description="C2H2-type" evidence="6">
    <location>
        <begin position="22"/>
        <end position="49"/>
    </location>
</feature>
<dbReference type="PANTHER" id="PTHR19818:SF139">
    <property type="entry name" value="PAIR-RULE PROTEIN ODD-PAIRED"/>
    <property type="match status" value="1"/>
</dbReference>
<keyword evidence="2" id="KW-0677">Repeat</keyword>
<evidence type="ECO:0000256" key="5">
    <source>
        <dbReference type="PROSITE-ProRule" id="PRU00042"/>
    </source>
</evidence>
<evidence type="ECO:0000313" key="7">
    <source>
        <dbReference type="EMBL" id="KRY87638.1"/>
    </source>
</evidence>
<evidence type="ECO:0000259" key="6">
    <source>
        <dbReference type="PROSITE" id="PS50157"/>
    </source>
</evidence>
<gene>
    <name evidence="7" type="primary">ZNF425</name>
    <name evidence="7" type="ORF">T4D_12863</name>
</gene>